<dbReference type="PROSITE" id="PS50090">
    <property type="entry name" value="MYB_LIKE"/>
    <property type="match status" value="1"/>
</dbReference>
<feature type="region of interest" description="Disordered" evidence="5">
    <location>
        <begin position="1"/>
        <end position="21"/>
    </location>
</feature>
<reference evidence="8" key="1">
    <citation type="submission" date="2023-05" db="EMBL/GenBank/DDBJ databases">
        <title>Nepenthes gracilis genome sequencing.</title>
        <authorList>
            <person name="Fukushima K."/>
        </authorList>
    </citation>
    <scope>NUCLEOTIDE SEQUENCE</scope>
    <source>
        <strain evidence="8">SING2019-196</strain>
    </source>
</reference>
<dbReference type="AlphaFoldDB" id="A0AAD3SLK3"/>
<proteinExistence type="predicted"/>
<evidence type="ECO:0000259" key="6">
    <source>
        <dbReference type="PROSITE" id="PS50090"/>
    </source>
</evidence>
<sequence>MASNSLTSSRSSSSSGGWTPKQNKLFERALALYDKDTPDRWQNISMAVGGKSPEEVRRHYEILVQDLENIESGLVPIPIYKNTMSNGRGIADEQRLLKNLRLQ</sequence>
<dbReference type="InterPro" id="IPR001005">
    <property type="entry name" value="SANT/Myb"/>
</dbReference>
<evidence type="ECO:0000256" key="2">
    <source>
        <dbReference type="ARBA" id="ARBA00023015"/>
    </source>
</evidence>
<dbReference type="EMBL" id="BSYO01000013">
    <property type="protein sequence ID" value="GMH13893.1"/>
    <property type="molecule type" value="Genomic_DNA"/>
</dbReference>
<evidence type="ECO:0000256" key="3">
    <source>
        <dbReference type="ARBA" id="ARBA00023163"/>
    </source>
</evidence>
<evidence type="ECO:0000256" key="1">
    <source>
        <dbReference type="ARBA" id="ARBA00004123"/>
    </source>
</evidence>
<protein>
    <submittedName>
        <fullName evidence="8">Uncharacterized protein</fullName>
    </submittedName>
</protein>
<dbReference type="PANTHER" id="PTHR43952">
    <property type="entry name" value="MYB FAMILY TRANSCRIPTION FACTOR-RELATED"/>
    <property type="match status" value="1"/>
</dbReference>
<dbReference type="CDD" id="cd00167">
    <property type="entry name" value="SANT"/>
    <property type="match status" value="1"/>
</dbReference>
<keyword evidence="2" id="KW-0805">Transcription regulation</keyword>
<dbReference type="FunFam" id="1.10.10.60:FF:000154">
    <property type="entry name" value="Transcription factor SRM1"/>
    <property type="match status" value="1"/>
</dbReference>
<evidence type="ECO:0000256" key="5">
    <source>
        <dbReference type="SAM" id="MobiDB-lite"/>
    </source>
</evidence>
<name>A0AAD3SLK3_NEPGR</name>
<comment type="subcellular location">
    <subcellularLocation>
        <location evidence="1">Nucleus</location>
    </subcellularLocation>
</comment>
<organism evidence="8 9">
    <name type="scientific">Nepenthes gracilis</name>
    <name type="common">Slender pitcher plant</name>
    <dbReference type="NCBI Taxonomy" id="150966"/>
    <lineage>
        <taxon>Eukaryota</taxon>
        <taxon>Viridiplantae</taxon>
        <taxon>Streptophyta</taxon>
        <taxon>Embryophyta</taxon>
        <taxon>Tracheophyta</taxon>
        <taxon>Spermatophyta</taxon>
        <taxon>Magnoliopsida</taxon>
        <taxon>eudicotyledons</taxon>
        <taxon>Gunneridae</taxon>
        <taxon>Pentapetalae</taxon>
        <taxon>Caryophyllales</taxon>
        <taxon>Nepenthaceae</taxon>
        <taxon>Nepenthes</taxon>
    </lineage>
</organism>
<feature type="domain" description="Myb-like" evidence="6">
    <location>
        <begin position="10"/>
        <end position="64"/>
    </location>
</feature>
<dbReference type="InterPro" id="IPR017884">
    <property type="entry name" value="SANT_dom"/>
</dbReference>
<dbReference type="PROSITE" id="PS51293">
    <property type="entry name" value="SANT"/>
    <property type="match status" value="1"/>
</dbReference>
<dbReference type="InterPro" id="IPR044636">
    <property type="entry name" value="RADIALIS-like"/>
</dbReference>
<dbReference type="Gene3D" id="1.10.10.60">
    <property type="entry name" value="Homeodomain-like"/>
    <property type="match status" value="1"/>
</dbReference>
<dbReference type="InterPro" id="IPR009057">
    <property type="entry name" value="Homeodomain-like_sf"/>
</dbReference>
<dbReference type="Pfam" id="PF00249">
    <property type="entry name" value="Myb_DNA-binding"/>
    <property type="match status" value="1"/>
</dbReference>
<dbReference type="Proteomes" id="UP001279734">
    <property type="component" value="Unassembled WGS sequence"/>
</dbReference>
<dbReference type="GO" id="GO:0003700">
    <property type="term" value="F:DNA-binding transcription factor activity"/>
    <property type="evidence" value="ECO:0007669"/>
    <property type="project" value="InterPro"/>
</dbReference>
<accession>A0AAD3SLK3</accession>
<dbReference type="GO" id="GO:0005634">
    <property type="term" value="C:nucleus"/>
    <property type="evidence" value="ECO:0007669"/>
    <property type="project" value="UniProtKB-SubCell"/>
</dbReference>
<keyword evidence="9" id="KW-1185">Reference proteome</keyword>
<evidence type="ECO:0000256" key="4">
    <source>
        <dbReference type="ARBA" id="ARBA00023242"/>
    </source>
</evidence>
<keyword evidence="3" id="KW-0804">Transcription</keyword>
<feature type="domain" description="SANT" evidence="7">
    <location>
        <begin position="13"/>
        <end position="60"/>
    </location>
</feature>
<dbReference type="PANTHER" id="PTHR43952:SF75">
    <property type="entry name" value="PROTEIN RADIALIS-LIKE 6"/>
    <property type="match status" value="1"/>
</dbReference>
<evidence type="ECO:0000259" key="7">
    <source>
        <dbReference type="PROSITE" id="PS51293"/>
    </source>
</evidence>
<evidence type="ECO:0000313" key="9">
    <source>
        <dbReference type="Proteomes" id="UP001279734"/>
    </source>
</evidence>
<feature type="compositionally biased region" description="Low complexity" evidence="5">
    <location>
        <begin position="1"/>
        <end position="15"/>
    </location>
</feature>
<evidence type="ECO:0000313" key="8">
    <source>
        <dbReference type="EMBL" id="GMH13893.1"/>
    </source>
</evidence>
<comment type="caution">
    <text evidence="8">The sequence shown here is derived from an EMBL/GenBank/DDBJ whole genome shotgun (WGS) entry which is preliminary data.</text>
</comment>
<dbReference type="SMART" id="SM00717">
    <property type="entry name" value="SANT"/>
    <property type="match status" value="1"/>
</dbReference>
<gene>
    <name evidence="8" type="ORF">Nepgr_015734</name>
</gene>
<dbReference type="SUPFAM" id="SSF46689">
    <property type="entry name" value="Homeodomain-like"/>
    <property type="match status" value="1"/>
</dbReference>
<keyword evidence="4" id="KW-0539">Nucleus</keyword>